<dbReference type="AlphaFoldDB" id="A0A0F9AHE7"/>
<sequence>MKGEIHVQYTSSDWLLDQGNPAWGAEIPHSLGPMVAQAIAALPERHRAVVELRLY</sequence>
<name>A0A0F9AHE7_9ZZZZ</name>
<dbReference type="EMBL" id="LAZR01054722">
    <property type="protein sequence ID" value="KKK77929.1"/>
    <property type="molecule type" value="Genomic_DNA"/>
</dbReference>
<protein>
    <submittedName>
        <fullName evidence="1">Uncharacterized protein</fullName>
    </submittedName>
</protein>
<evidence type="ECO:0000313" key="1">
    <source>
        <dbReference type="EMBL" id="KKK77929.1"/>
    </source>
</evidence>
<gene>
    <name evidence="1" type="ORF">LCGC14_2848690</name>
</gene>
<comment type="caution">
    <text evidence="1">The sequence shown here is derived from an EMBL/GenBank/DDBJ whole genome shotgun (WGS) entry which is preliminary data.</text>
</comment>
<accession>A0A0F9AHE7</accession>
<feature type="non-terminal residue" evidence="1">
    <location>
        <position position="55"/>
    </location>
</feature>
<proteinExistence type="predicted"/>
<reference evidence="1" key="1">
    <citation type="journal article" date="2015" name="Nature">
        <title>Complex archaea that bridge the gap between prokaryotes and eukaryotes.</title>
        <authorList>
            <person name="Spang A."/>
            <person name="Saw J.H."/>
            <person name="Jorgensen S.L."/>
            <person name="Zaremba-Niedzwiedzka K."/>
            <person name="Martijn J."/>
            <person name="Lind A.E."/>
            <person name="van Eijk R."/>
            <person name="Schleper C."/>
            <person name="Guy L."/>
            <person name="Ettema T.J."/>
        </authorList>
    </citation>
    <scope>NUCLEOTIDE SEQUENCE</scope>
</reference>
<organism evidence="1">
    <name type="scientific">marine sediment metagenome</name>
    <dbReference type="NCBI Taxonomy" id="412755"/>
    <lineage>
        <taxon>unclassified sequences</taxon>
        <taxon>metagenomes</taxon>
        <taxon>ecological metagenomes</taxon>
    </lineage>
</organism>